<dbReference type="EMBL" id="ANIY01002162">
    <property type="protein sequence ID" value="ETP42670.1"/>
    <property type="molecule type" value="Genomic_DNA"/>
</dbReference>
<protein>
    <submittedName>
        <fullName evidence="2">Uncharacterized protein</fullName>
    </submittedName>
</protein>
<gene>
    <name evidence="2" type="ORF">F442_10435</name>
</gene>
<feature type="region of interest" description="Disordered" evidence="1">
    <location>
        <begin position="1"/>
        <end position="44"/>
    </location>
</feature>
<feature type="non-terminal residue" evidence="2">
    <location>
        <position position="1"/>
    </location>
</feature>
<dbReference type="Proteomes" id="UP000018948">
    <property type="component" value="Unassembled WGS sequence"/>
</dbReference>
<proteinExistence type="predicted"/>
<name>W2Z6H7_PHYNI</name>
<sequence>PASLSSTPHHVSPKKKVSSVVTLLPGPSGNATFKSGSVNRKKER</sequence>
<evidence type="ECO:0000313" key="2">
    <source>
        <dbReference type="EMBL" id="ETP42670.1"/>
    </source>
</evidence>
<accession>W2Z6H7</accession>
<comment type="caution">
    <text evidence="2">The sequence shown here is derived from an EMBL/GenBank/DDBJ whole genome shotgun (WGS) entry which is preliminary data.</text>
</comment>
<feature type="compositionally biased region" description="Polar residues" evidence="1">
    <location>
        <begin position="29"/>
        <end position="38"/>
    </location>
</feature>
<evidence type="ECO:0000313" key="3">
    <source>
        <dbReference type="Proteomes" id="UP000018948"/>
    </source>
</evidence>
<organism evidence="2 3">
    <name type="scientific">Phytophthora nicotianae P10297</name>
    <dbReference type="NCBI Taxonomy" id="1317064"/>
    <lineage>
        <taxon>Eukaryota</taxon>
        <taxon>Sar</taxon>
        <taxon>Stramenopiles</taxon>
        <taxon>Oomycota</taxon>
        <taxon>Peronosporomycetes</taxon>
        <taxon>Peronosporales</taxon>
        <taxon>Peronosporaceae</taxon>
        <taxon>Phytophthora</taxon>
    </lineage>
</organism>
<evidence type="ECO:0000256" key="1">
    <source>
        <dbReference type="SAM" id="MobiDB-lite"/>
    </source>
</evidence>
<dbReference type="AlphaFoldDB" id="W2Z6H7"/>
<reference evidence="2 3" key="1">
    <citation type="submission" date="2013-11" db="EMBL/GenBank/DDBJ databases">
        <title>The Genome Sequence of Phytophthora parasitica P10297.</title>
        <authorList>
            <consortium name="The Broad Institute Genomics Platform"/>
            <person name="Russ C."/>
            <person name="Tyler B."/>
            <person name="Panabieres F."/>
            <person name="Shan W."/>
            <person name="Tripathy S."/>
            <person name="Grunwald N."/>
            <person name="Machado M."/>
            <person name="Johnson C.S."/>
            <person name="Walker B."/>
            <person name="Young S.K."/>
            <person name="Zeng Q."/>
            <person name="Gargeya S."/>
            <person name="Fitzgerald M."/>
            <person name="Haas B."/>
            <person name="Abouelleil A."/>
            <person name="Allen A.W."/>
            <person name="Alvarado L."/>
            <person name="Arachchi H.M."/>
            <person name="Berlin A.M."/>
            <person name="Chapman S.B."/>
            <person name="Gainer-Dewar J."/>
            <person name="Goldberg J."/>
            <person name="Griggs A."/>
            <person name="Gujja S."/>
            <person name="Hansen M."/>
            <person name="Howarth C."/>
            <person name="Imamovic A."/>
            <person name="Ireland A."/>
            <person name="Larimer J."/>
            <person name="McCowan C."/>
            <person name="Murphy C."/>
            <person name="Pearson M."/>
            <person name="Poon T.W."/>
            <person name="Priest M."/>
            <person name="Roberts A."/>
            <person name="Saif S."/>
            <person name="Shea T."/>
            <person name="Sisk P."/>
            <person name="Sykes S."/>
            <person name="Wortman J."/>
            <person name="Nusbaum C."/>
            <person name="Birren B."/>
        </authorList>
    </citation>
    <scope>NUCLEOTIDE SEQUENCE [LARGE SCALE GENOMIC DNA]</scope>
    <source>
        <strain evidence="2 3">P10297</strain>
    </source>
</reference>